<accession>A0AAX2RR08</accession>
<reference evidence="1 2" key="1">
    <citation type="submission" date="2019-03" db="EMBL/GenBank/DDBJ databases">
        <title>Burkholderia cepacia outbreak.</title>
        <authorList>
            <person name="Farzana R."/>
            <person name="Walsh T.R."/>
        </authorList>
    </citation>
    <scope>NUCLEOTIDE SEQUENCE [LARGE SCALE GENOMIC DNA]</scope>
    <source>
        <strain evidence="2">d13</strain>
    </source>
</reference>
<protein>
    <submittedName>
        <fullName evidence="1">Uncharacterized protein</fullName>
    </submittedName>
</protein>
<evidence type="ECO:0000313" key="2">
    <source>
        <dbReference type="Proteomes" id="UP000298234"/>
    </source>
</evidence>
<name>A0AAX2RR08_BURCE</name>
<proteinExistence type="predicted"/>
<gene>
    <name evidence="1" type="ORF">E3D37_15865</name>
</gene>
<dbReference type="EMBL" id="SNSQ01000016">
    <property type="protein sequence ID" value="TEU47480.1"/>
    <property type="molecule type" value="Genomic_DNA"/>
</dbReference>
<dbReference type="Proteomes" id="UP000298234">
    <property type="component" value="Unassembled WGS sequence"/>
</dbReference>
<dbReference type="RefSeq" id="WP_134256189.1">
    <property type="nucleotide sequence ID" value="NZ_SNSG01000013.1"/>
</dbReference>
<organism evidence="1 2">
    <name type="scientific">Burkholderia cepacia</name>
    <name type="common">Pseudomonas cepacia</name>
    <dbReference type="NCBI Taxonomy" id="292"/>
    <lineage>
        <taxon>Bacteria</taxon>
        <taxon>Pseudomonadati</taxon>
        <taxon>Pseudomonadota</taxon>
        <taxon>Betaproteobacteria</taxon>
        <taxon>Burkholderiales</taxon>
        <taxon>Burkholderiaceae</taxon>
        <taxon>Burkholderia</taxon>
        <taxon>Burkholderia cepacia complex</taxon>
    </lineage>
</organism>
<comment type="caution">
    <text evidence="1">The sequence shown here is derived from an EMBL/GenBank/DDBJ whole genome shotgun (WGS) entry which is preliminary data.</text>
</comment>
<dbReference type="AlphaFoldDB" id="A0AAX2RR08"/>
<sequence>MKREPVYEKDELIGYRVSIPDSFMTFRDARGYESFFLVRPAREEFVPVAKQSSMFDEED</sequence>
<evidence type="ECO:0000313" key="1">
    <source>
        <dbReference type="EMBL" id="TEU47480.1"/>
    </source>
</evidence>